<evidence type="ECO:0000313" key="1">
    <source>
        <dbReference type="EMBL" id="KAB2099721.1"/>
    </source>
</evidence>
<protein>
    <submittedName>
        <fullName evidence="1">Uncharacterized protein</fullName>
    </submittedName>
</protein>
<accession>A0ACB6F5K4</accession>
<comment type="caution">
    <text evidence="1">The sequence shown here is derived from an EMBL/GenBank/DDBJ whole genome shotgun (WGS) entry which is preliminary data.</text>
</comment>
<gene>
    <name evidence="1" type="ORF">AG0111_0g12219</name>
</gene>
<organism evidence="1 2">
    <name type="scientific">Alternaria gaisen</name>
    <dbReference type="NCBI Taxonomy" id="167740"/>
    <lineage>
        <taxon>Eukaryota</taxon>
        <taxon>Fungi</taxon>
        <taxon>Dikarya</taxon>
        <taxon>Ascomycota</taxon>
        <taxon>Pezizomycotina</taxon>
        <taxon>Dothideomycetes</taxon>
        <taxon>Pleosporomycetidae</taxon>
        <taxon>Pleosporales</taxon>
        <taxon>Pleosporineae</taxon>
        <taxon>Pleosporaceae</taxon>
        <taxon>Alternaria</taxon>
        <taxon>Alternaria sect. Alternaria</taxon>
    </lineage>
</organism>
<keyword evidence="2" id="KW-1185">Reference proteome</keyword>
<dbReference type="Proteomes" id="UP000293547">
    <property type="component" value="Unassembled WGS sequence"/>
</dbReference>
<evidence type="ECO:0000313" key="2">
    <source>
        <dbReference type="Proteomes" id="UP000293547"/>
    </source>
</evidence>
<reference evidence="1 2" key="1">
    <citation type="journal article" date="2019" name="bioRxiv">
        <title>Genomics, evolutionary history and diagnostics of the Alternaria alternata species group including apple and Asian pear pathotypes.</title>
        <authorList>
            <person name="Armitage A.D."/>
            <person name="Cockerton H.M."/>
            <person name="Sreenivasaprasad S."/>
            <person name="Woodhall J.W."/>
            <person name="Lane C.R."/>
            <person name="Harrison R.J."/>
            <person name="Clarkson J.P."/>
        </authorList>
    </citation>
    <scope>NUCLEOTIDE SEQUENCE [LARGE SCALE GENOMIC DNA]</scope>
    <source>
        <strain evidence="1 2">FERA 650</strain>
    </source>
</reference>
<dbReference type="EMBL" id="PDWZ02000016">
    <property type="protein sequence ID" value="KAB2099721.1"/>
    <property type="molecule type" value="Genomic_DNA"/>
</dbReference>
<sequence>MPVRTELPTRVVYVGTDDGLDPPRLQPGNGEIAGIEEYMHAVPVVRLPKSLQDAIFLTRALGIKYIWIDSLCIIQDCDEDKDREMTKMANIYKNAIFTISAARAKSCNDGFLGVQDRRVELIHDSIKLPMNCLNGAIGSVLLYSYRAQFPRNDTPIDKRAWTYQEQILSRRVVTFFNDAIGWSCTSCDMADDGLEVEELGATDSAFLNLHVPIFGRMSHVSQRLSICSRYGSTKISPMFWERAVQEYTLGSLSDLDDRLPAIAGIASEFHNKTGDVYVAGLWKSHLIQDLQWTVFKQLEEPSNNTGNKDIKYDAPTWTWASIHECMIMGFREEYDLHSDRVEIIDCKVDLVSPSAPFGSVSGGELKIRAPLKFLSHRQIKEMALCYGVGKYIGAVSFDWIFWPYTVALTTLCGRVAPDIESTGIWCLGLSKHADLNYESSGLILSKRADGLFERIGVFQIYVGDDWLECGAADLGELRSSWGDDYVVTDVTIV</sequence>
<proteinExistence type="predicted"/>
<name>A0ACB6F5K4_9PLEO</name>